<sequence length="435" mass="44928">MSDGQLPDRGAVPVDHVSLRRHNLAVVLGNLRESGPRSRARIATDTGLNKATVSSLVSELSDLGLVRDGEVERGGGVGRPGQTVEVDGRVCGLGVEANVDYIAVLVLDLRGEEVLYRRTPVDVPGLGAQRTLDELARAIRSAVAELRDGGRDVAGVTVALPGMVETTPGVLRHAPNIGWQQVQVADELTARLAAADGDDGTARVACPIRVDNDANLSALAEYVMGSSAGVADLVHLTGETGVGGGVIADGQLLRGTQGFGGEIGHMPIGNPSQPCGCGRFGCWETAVGLAALLREVADPDDTTITDPSVDLDIRLAEIRRRAELGDGRTLRGLEAIGTALGLGAAILVDLLNPRVIALGGYFAVLGDFFLHAMETELDKRVVLPGRGGCRIVLSSLGFRAACRGGAHVALEAVLTDPASVATPTAVVAEVPGGMA</sequence>
<accession>A0A2P8EBY5</accession>
<evidence type="ECO:0000256" key="1">
    <source>
        <dbReference type="ARBA" id="ARBA00006479"/>
    </source>
</evidence>
<dbReference type="Gene3D" id="3.30.420.40">
    <property type="match status" value="2"/>
</dbReference>
<name>A0A2P8EBY5_9ACTN</name>
<organism evidence="2 3">
    <name type="scientific">Haloactinopolyspora alba</name>
    <dbReference type="NCBI Taxonomy" id="648780"/>
    <lineage>
        <taxon>Bacteria</taxon>
        <taxon>Bacillati</taxon>
        <taxon>Actinomycetota</taxon>
        <taxon>Actinomycetes</taxon>
        <taxon>Jiangellales</taxon>
        <taxon>Jiangellaceae</taxon>
        <taxon>Haloactinopolyspora</taxon>
    </lineage>
</organism>
<dbReference type="RefSeq" id="WP_106535964.1">
    <property type="nucleotide sequence ID" value="NZ_ML142898.1"/>
</dbReference>
<dbReference type="Pfam" id="PF00480">
    <property type="entry name" value="ROK"/>
    <property type="match status" value="1"/>
</dbReference>
<dbReference type="SUPFAM" id="SSF46785">
    <property type="entry name" value="Winged helix' DNA-binding domain"/>
    <property type="match status" value="1"/>
</dbReference>
<evidence type="ECO:0000313" key="3">
    <source>
        <dbReference type="Proteomes" id="UP000243528"/>
    </source>
</evidence>
<gene>
    <name evidence="2" type="ORF">CLV30_102377</name>
</gene>
<dbReference type="InterPro" id="IPR043129">
    <property type="entry name" value="ATPase_NBD"/>
</dbReference>
<dbReference type="SUPFAM" id="SSF53067">
    <property type="entry name" value="Actin-like ATPase domain"/>
    <property type="match status" value="1"/>
</dbReference>
<keyword evidence="2" id="KW-0808">Transferase</keyword>
<keyword evidence="2" id="KW-0418">Kinase</keyword>
<comment type="similarity">
    <text evidence="1">Belongs to the ROK (NagC/XylR) family.</text>
</comment>
<dbReference type="OrthoDB" id="3863906at2"/>
<keyword evidence="3" id="KW-1185">Reference proteome</keyword>
<dbReference type="AlphaFoldDB" id="A0A2P8EBY5"/>
<evidence type="ECO:0000313" key="2">
    <source>
        <dbReference type="EMBL" id="PSL06988.1"/>
    </source>
</evidence>
<proteinExistence type="inferred from homology"/>
<dbReference type="PANTHER" id="PTHR18964">
    <property type="entry name" value="ROK (REPRESSOR, ORF, KINASE) FAMILY"/>
    <property type="match status" value="1"/>
</dbReference>
<dbReference type="Proteomes" id="UP000243528">
    <property type="component" value="Unassembled WGS sequence"/>
</dbReference>
<dbReference type="InterPro" id="IPR000600">
    <property type="entry name" value="ROK"/>
</dbReference>
<dbReference type="InterPro" id="IPR036388">
    <property type="entry name" value="WH-like_DNA-bd_sf"/>
</dbReference>
<dbReference type="GO" id="GO:0016301">
    <property type="term" value="F:kinase activity"/>
    <property type="evidence" value="ECO:0007669"/>
    <property type="project" value="UniProtKB-KW"/>
</dbReference>
<dbReference type="EMBL" id="PYGE01000002">
    <property type="protein sequence ID" value="PSL06988.1"/>
    <property type="molecule type" value="Genomic_DNA"/>
</dbReference>
<reference evidence="2 3" key="1">
    <citation type="submission" date="2018-03" db="EMBL/GenBank/DDBJ databases">
        <title>Genomic Encyclopedia of Archaeal and Bacterial Type Strains, Phase II (KMG-II): from individual species to whole genera.</title>
        <authorList>
            <person name="Goeker M."/>
        </authorList>
    </citation>
    <scope>NUCLEOTIDE SEQUENCE [LARGE SCALE GENOMIC DNA]</scope>
    <source>
        <strain evidence="2 3">DSM 45211</strain>
    </source>
</reference>
<dbReference type="Gene3D" id="1.10.10.10">
    <property type="entry name" value="Winged helix-like DNA-binding domain superfamily/Winged helix DNA-binding domain"/>
    <property type="match status" value="1"/>
</dbReference>
<protein>
    <submittedName>
        <fullName evidence="2">Putative NBD/HSP70 family sugar kinase</fullName>
    </submittedName>
</protein>
<dbReference type="PANTHER" id="PTHR18964:SF149">
    <property type="entry name" value="BIFUNCTIONAL UDP-N-ACETYLGLUCOSAMINE 2-EPIMERASE_N-ACETYLMANNOSAMINE KINASE"/>
    <property type="match status" value="1"/>
</dbReference>
<dbReference type="CDD" id="cd24076">
    <property type="entry name" value="ASKHA_ATPase_ROK_BsXylR-like"/>
    <property type="match status" value="1"/>
</dbReference>
<comment type="caution">
    <text evidence="2">The sequence shown here is derived from an EMBL/GenBank/DDBJ whole genome shotgun (WGS) entry which is preliminary data.</text>
</comment>
<dbReference type="InterPro" id="IPR036390">
    <property type="entry name" value="WH_DNA-bd_sf"/>
</dbReference>